<feature type="transmembrane region" description="Helical" evidence="1">
    <location>
        <begin position="6"/>
        <end position="24"/>
    </location>
</feature>
<sequence>MEFFFVGLAVIMAAFVVTICVALLRRALRIRRAWHGGRTSEARCLRVFTTTTGGDSPTTHRSRVYEFTTREGRTVRITADGGPDTVLEGDIVMVRYSADAPEHATAEPYRPVALGVGMGCVVLFTAAALAVCVTVMVIALTAGGPEEEQIPDDFPHGYYDDPNG</sequence>
<keyword evidence="1" id="KW-1133">Transmembrane helix</keyword>
<protein>
    <submittedName>
        <fullName evidence="2">DUF3592 domain-containing protein</fullName>
    </submittedName>
</protein>
<feature type="transmembrane region" description="Helical" evidence="1">
    <location>
        <begin position="112"/>
        <end position="140"/>
    </location>
</feature>
<reference evidence="2" key="1">
    <citation type="submission" date="2024-06" db="EMBL/GenBank/DDBJ databases">
        <title>Streptomyces sp. strain HUAS MG91 genome sequences.</title>
        <authorList>
            <person name="Mo P."/>
        </authorList>
    </citation>
    <scope>NUCLEOTIDE SEQUENCE</scope>
    <source>
        <strain evidence="2">HUAS MG91</strain>
    </source>
</reference>
<keyword evidence="1" id="KW-0812">Transmembrane</keyword>
<dbReference type="EMBL" id="CP159534">
    <property type="protein sequence ID" value="XCJ71138.1"/>
    <property type="molecule type" value="Genomic_DNA"/>
</dbReference>
<dbReference type="RefSeq" id="WP_353942768.1">
    <property type="nucleotide sequence ID" value="NZ_CP159534.1"/>
</dbReference>
<gene>
    <name evidence="2" type="ORF">ABII15_14665</name>
</gene>
<dbReference type="AlphaFoldDB" id="A0AAU8ISG2"/>
<keyword evidence="1" id="KW-0472">Membrane</keyword>
<evidence type="ECO:0000256" key="1">
    <source>
        <dbReference type="SAM" id="Phobius"/>
    </source>
</evidence>
<proteinExistence type="predicted"/>
<name>A0AAU8ISG2_9ACTN</name>
<organism evidence="2">
    <name type="scientific">Streptomyces tabacisoli</name>
    <dbReference type="NCBI Taxonomy" id="3156398"/>
    <lineage>
        <taxon>Bacteria</taxon>
        <taxon>Bacillati</taxon>
        <taxon>Actinomycetota</taxon>
        <taxon>Actinomycetes</taxon>
        <taxon>Kitasatosporales</taxon>
        <taxon>Streptomycetaceae</taxon>
        <taxon>Streptomyces</taxon>
    </lineage>
</organism>
<accession>A0AAU8ISG2</accession>
<evidence type="ECO:0000313" key="2">
    <source>
        <dbReference type="EMBL" id="XCJ71138.1"/>
    </source>
</evidence>
<dbReference type="KEGG" id="stac:ABII15_14665"/>